<protein>
    <submittedName>
        <fullName evidence="2">Uncharacterized protein</fullName>
    </submittedName>
</protein>
<name>A0A8T0UV53_PANVG</name>
<dbReference type="EMBL" id="CM029041">
    <property type="protein sequence ID" value="KAG2626127.1"/>
    <property type="molecule type" value="Genomic_DNA"/>
</dbReference>
<reference evidence="2 3" key="1">
    <citation type="submission" date="2020-05" db="EMBL/GenBank/DDBJ databases">
        <title>WGS assembly of Panicum virgatum.</title>
        <authorList>
            <person name="Lovell J.T."/>
            <person name="Jenkins J."/>
            <person name="Shu S."/>
            <person name="Juenger T.E."/>
            <person name="Schmutz J."/>
        </authorList>
    </citation>
    <scope>NUCLEOTIDE SEQUENCE [LARGE SCALE GENOMIC DNA]</scope>
    <source>
        <strain evidence="3">cv. AP13</strain>
    </source>
</reference>
<evidence type="ECO:0000313" key="3">
    <source>
        <dbReference type="Proteomes" id="UP000823388"/>
    </source>
</evidence>
<dbReference type="AlphaFoldDB" id="A0A8T0UV53"/>
<keyword evidence="3" id="KW-1185">Reference proteome</keyword>
<accession>A0A8T0UV53</accession>
<feature type="region of interest" description="Disordered" evidence="1">
    <location>
        <begin position="16"/>
        <end position="36"/>
    </location>
</feature>
<proteinExistence type="predicted"/>
<comment type="caution">
    <text evidence="2">The sequence shown here is derived from an EMBL/GenBank/DDBJ whole genome shotgun (WGS) entry which is preliminary data.</text>
</comment>
<dbReference type="Proteomes" id="UP000823388">
    <property type="component" value="Chromosome 3K"/>
</dbReference>
<evidence type="ECO:0000313" key="2">
    <source>
        <dbReference type="EMBL" id="KAG2626127.1"/>
    </source>
</evidence>
<evidence type="ECO:0000256" key="1">
    <source>
        <dbReference type="SAM" id="MobiDB-lite"/>
    </source>
</evidence>
<organism evidence="2 3">
    <name type="scientific">Panicum virgatum</name>
    <name type="common">Blackwell switchgrass</name>
    <dbReference type="NCBI Taxonomy" id="38727"/>
    <lineage>
        <taxon>Eukaryota</taxon>
        <taxon>Viridiplantae</taxon>
        <taxon>Streptophyta</taxon>
        <taxon>Embryophyta</taxon>
        <taxon>Tracheophyta</taxon>
        <taxon>Spermatophyta</taxon>
        <taxon>Magnoliopsida</taxon>
        <taxon>Liliopsida</taxon>
        <taxon>Poales</taxon>
        <taxon>Poaceae</taxon>
        <taxon>PACMAD clade</taxon>
        <taxon>Panicoideae</taxon>
        <taxon>Panicodae</taxon>
        <taxon>Paniceae</taxon>
        <taxon>Panicinae</taxon>
        <taxon>Panicum</taxon>
        <taxon>Panicum sect. Hiantes</taxon>
    </lineage>
</organism>
<sequence length="36" mass="4311">MPGHCWLPAAWTLGRREAMHPPRERNSETFHRRGRL</sequence>
<gene>
    <name evidence="2" type="ORF">PVAP13_3KG321651</name>
</gene>